<accession>A0A8J4Y7F3</accession>
<feature type="region of interest" description="Disordered" evidence="1">
    <location>
        <begin position="357"/>
        <end position="381"/>
    </location>
</feature>
<dbReference type="EMBL" id="JACEEZ010009058">
    <property type="protein sequence ID" value="KAG0722813.1"/>
    <property type="molecule type" value="Genomic_DNA"/>
</dbReference>
<feature type="region of interest" description="Disordered" evidence="1">
    <location>
        <begin position="860"/>
        <end position="885"/>
    </location>
</feature>
<feature type="compositionally biased region" description="Polar residues" evidence="1">
    <location>
        <begin position="49"/>
        <end position="64"/>
    </location>
</feature>
<evidence type="ECO:0000256" key="1">
    <source>
        <dbReference type="SAM" id="MobiDB-lite"/>
    </source>
</evidence>
<feature type="compositionally biased region" description="Pro residues" evidence="1">
    <location>
        <begin position="825"/>
        <end position="844"/>
    </location>
</feature>
<gene>
    <name evidence="2" type="ORF">GWK47_043849</name>
</gene>
<feature type="compositionally biased region" description="Basic and acidic residues" evidence="1">
    <location>
        <begin position="294"/>
        <end position="307"/>
    </location>
</feature>
<comment type="caution">
    <text evidence="2">The sequence shown here is derived from an EMBL/GenBank/DDBJ whole genome shotgun (WGS) entry which is preliminary data.</text>
</comment>
<name>A0A8J4Y7F3_CHIOP</name>
<evidence type="ECO:0000313" key="2">
    <source>
        <dbReference type="EMBL" id="KAG0722813.1"/>
    </source>
</evidence>
<feature type="region of interest" description="Disordered" evidence="1">
    <location>
        <begin position="727"/>
        <end position="766"/>
    </location>
</feature>
<feature type="region of interest" description="Disordered" evidence="1">
    <location>
        <begin position="823"/>
        <end position="846"/>
    </location>
</feature>
<feature type="region of interest" description="Disordered" evidence="1">
    <location>
        <begin position="597"/>
        <end position="629"/>
    </location>
</feature>
<dbReference type="Proteomes" id="UP000770661">
    <property type="component" value="Unassembled WGS sequence"/>
</dbReference>
<proteinExistence type="predicted"/>
<feature type="region of interest" description="Disordered" evidence="1">
    <location>
        <begin position="76"/>
        <end position="108"/>
    </location>
</feature>
<feature type="region of interest" description="Disordered" evidence="1">
    <location>
        <begin position="136"/>
        <end position="181"/>
    </location>
</feature>
<dbReference type="AlphaFoldDB" id="A0A8J4Y7F3"/>
<protein>
    <submittedName>
        <fullName evidence="2">Uncharacterized protein</fullName>
    </submittedName>
</protein>
<feature type="compositionally biased region" description="Polar residues" evidence="1">
    <location>
        <begin position="152"/>
        <end position="171"/>
    </location>
</feature>
<feature type="compositionally biased region" description="Basic and acidic residues" evidence="1">
    <location>
        <begin position="750"/>
        <end position="762"/>
    </location>
</feature>
<feature type="compositionally biased region" description="Basic and acidic residues" evidence="1">
    <location>
        <begin position="368"/>
        <end position="377"/>
    </location>
</feature>
<reference evidence="2" key="1">
    <citation type="submission" date="2020-07" db="EMBL/GenBank/DDBJ databases">
        <title>The High-quality genome of the commercially important snow crab, Chionoecetes opilio.</title>
        <authorList>
            <person name="Jeong J.-H."/>
            <person name="Ryu S."/>
        </authorList>
    </citation>
    <scope>NUCLEOTIDE SEQUENCE</scope>
    <source>
        <strain evidence="2">MADBK_172401_WGS</strain>
        <tissue evidence="2">Digestive gland</tissue>
    </source>
</reference>
<organism evidence="2 3">
    <name type="scientific">Chionoecetes opilio</name>
    <name type="common">Atlantic snow crab</name>
    <name type="synonym">Cancer opilio</name>
    <dbReference type="NCBI Taxonomy" id="41210"/>
    <lineage>
        <taxon>Eukaryota</taxon>
        <taxon>Metazoa</taxon>
        <taxon>Ecdysozoa</taxon>
        <taxon>Arthropoda</taxon>
        <taxon>Crustacea</taxon>
        <taxon>Multicrustacea</taxon>
        <taxon>Malacostraca</taxon>
        <taxon>Eumalacostraca</taxon>
        <taxon>Eucarida</taxon>
        <taxon>Decapoda</taxon>
        <taxon>Pleocyemata</taxon>
        <taxon>Brachyura</taxon>
        <taxon>Eubrachyura</taxon>
        <taxon>Majoidea</taxon>
        <taxon>Majidae</taxon>
        <taxon>Chionoecetes</taxon>
    </lineage>
</organism>
<feature type="region of interest" description="Disordered" evidence="1">
    <location>
        <begin position="1"/>
        <end position="64"/>
    </location>
</feature>
<evidence type="ECO:0000313" key="3">
    <source>
        <dbReference type="Proteomes" id="UP000770661"/>
    </source>
</evidence>
<keyword evidence="3" id="KW-1185">Reference proteome</keyword>
<feature type="region of interest" description="Disordered" evidence="1">
    <location>
        <begin position="294"/>
        <end position="328"/>
    </location>
</feature>
<sequence>MNRAGTDDSPTPALQGGSQRAQLIPALTSPPSRHLVCSPKPLPLPPSLRTYTPPQPSSSASNPLCKFNTSQAAIQPATSRSVVSSKLPISVSGPSVAPRPVSASTTASGRFQARPVAFPKPMPAVVSPGMMQLVASSSSTPVEPPKQEGTKFYNTSLKSPSLTPSRATQNPERGAGDSPPAFRVLASVPAADCGGGGAFKTYLPSSSGRSNTVPPYLPSTLSSTLPPTPLNVSPPVVLPCNSFNTSLLSSGEEAIELKPGTPPLYVLPDGTEVSYLNENAMNHYTENCTLEDAHTETHLPPGGDKDTSAAIETPTHGSGTPCAPLGVDTEVSKGAEDTVSSTSIDNLSTHLLESTGTSTCHFEKHKRNSDQYRDTRPARPTSLPLISLSSLVNNTSPASPASLPCDPARSPLGSSPNPDARSFSDIAYPHSPVCGDANFPCVVAADPCVGPQVGISLLTAASSQVRPLPDPSSTPPSHALVSLGPISLVSPDSNFISGRADSLSPLEHKSLPMKISIQEAPKDTELVTELETNRQVLNSEISYPVSLSNGTVHSSANKELELHVVASEGSSRNIKLSSSNGVNEDCFSIMTDKALTRSQSDHELNAQSPQSDDDDHNRETGQPNFSHGIPLIEISNEPRKSSVDEEELRKFMEEIKMSFQNAPSVFKSIDVEDLKPPEYYRSVSRDSMDQEVKESHATVHPDHLAENCGEISDGGDDLTHVEAQVKGNLVSDESGKKTTRETPSYVGVSDSDHHGSDERTGEGKSCGVHAEVLISDTIDDLDDVQSEVEDGEGRDHTHGEVLPRISLQSRMVFTRRCSFPINASPSPPLSSPPASTNPPTPSAGPPAIYTAEVRVVQRSSLPPTPVSDVPHRSMLSPASDESNKRNSVSFNMAAKGWGTYNNFYSPVTFAT</sequence>
<feature type="region of interest" description="Disordered" evidence="1">
    <location>
        <begin position="396"/>
        <end position="424"/>
    </location>
</feature>
<dbReference type="OrthoDB" id="300641at2759"/>